<reference evidence="1 2" key="1">
    <citation type="submission" date="2016-10" db="EMBL/GenBank/DDBJ databases">
        <title>Silvanigrella aquatica sp. nov., isolated from a freshwater lake located in the Black Forest, Germany, description of Silvanigrellaceae fam. nov., Silvanigrellales ord. nov., reclassification of the order Bdellovibrionales in the class Oligoflexia, reclassification of the families Bacteriovoracaceae and Halobacteriovoraceae in the new order Bacteriovoracales ord. nov., and reclassification of the family Pseudobacteriovoracaceae in the order Oligoflexiales.</title>
        <authorList>
            <person name="Hahn M.W."/>
            <person name="Schmidt J."/>
            <person name="Koll U."/>
            <person name="Rohde M."/>
            <person name="Verbag S."/>
            <person name="Pitt A."/>
            <person name="Nakai R."/>
            <person name="Naganuma T."/>
            <person name="Lang E."/>
        </authorList>
    </citation>
    <scope>NUCLEOTIDE SEQUENCE [LARGE SCALE GENOMIC DNA]</scope>
    <source>
        <strain evidence="1 2">MWH-Nonnen-W8red</strain>
    </source>
</reference>
<name>A0A1L4CXE3_9BACT</name>
<accession>A0A1L4CXE3</accession>
<evidence type="ECO:0000313" key="1">
    <source>
        <dbReference type="EMBL" id="APJ02615.1"/>
    </source>
</evidence>
<protein>
    <recommendedName>
        <fullName evidence="3">Lipoprotein</fullName>
    </recommendedName>
</protein>
<evidence type="ECO:0000313" key="2">
    <source>
        <dbReference type="Proteomes" id="UP000184731"/>
    </source>
</evidence>
<dbReference type="Proteomes" id="UP000184731">
    <property type="component" value="Chromosome"/>
</dbReference>
<gene>
    <name evidence="1" type="ORF">AXG55_01165</name>
</gene>
<dbReference type="STRING" id="1915309.AXG55_01165"/>
<dbReference type="RefSeq" id="WP_148696323.1">
    <property type="nucleotide sequence ID" value="NZ_CP017834.1"/>
</dbReference>
<dbReference type="AlphaFoldDB" id="A0A1L4CXE3"/>
<keyword evidence="2" id="KW-1185">Reference proteome</keyword>
<organism evidence="1 2">
    <name type="scientific">Silvanigrella aquatica</name>
    <dbReference type="NCBI Taxonomy" id="1915309"/>
    <lineage>
        <taxon>Bacteria</taxon>
        <taxon>Pseudomonadati</taxon>
        <taxon>Bdellovibrionota</taxon>
        <taxon>Oligoflexia</taxon>
        <taxon>Silvanigrellales</taxon>
        <taxon>Silvanigrellaceae</taxon>
        <taxon>Silvanigrella</taxon>
    </lineage>
</organism>
<evidence type="ECO:0008006" key="3">
    <source>
        <dbReference type="Google" id="ProtNLM"/>
    </source>
</evidence>
<dbReference type="EMBL" id="CP017834">
    <property type="protein sequence ID" value="APJ02615.1"/>
    <property type="molecule type" value="Genomic_DNA"/>
</dbReference>
<proteinExistence type="predicted"/>
<sequence length="72" mass="8469">MNFRNFIFFFSYLFLNSCSKEDFKNSCPDTPHSGVIPPPQFNSKSNEAKGDILFNQQWYLKNKYSLSIHLIL</sequence>
<dbReference type="KEGG" id="saqi:AXG55_01165"/>